<dbReference type="PROSITE" id="PS00108">
    <property type="entry name" value="PROTEIN_KINASE_ST"/>
    <property type="match status" value="1"/>
</dbReference>
<keyword evidence="3" id="KW-0808">Transferase</keyword>
<dbReference type="PROSITE" id="PS50011">
    <property type="entry name" value="PROTEIN_KINASE_DOM"/>
    <property type="match status" value="1"/>
</dbReference>
<keyword evidence="5 13" id="KW-0418">Kinase</keyword>
<dbReference type="AlphaFoldDB" id="A0A5M4FI64"/>
<reference evidence="13" key="1">
    <citation type="submission" date="2019-09" db="EMBL/GenBank/DDBJ databases">
        <authorList>
            <person name="Li J."/>
        </authorList>
    </citation>
    <scope>NUCLEOTIDE SEQUENCE [LARGE SCALE GENOMIC DNA]</scope>
    <source>
        <strain evidence="13">JCM 14732</strain>
    </source>
</reference>
<dbReference type="FunFam" id="3.30.200.20:FF:000035">
    <property type="entry name" value="Serine/threonine protein kinase Stk1"/>
    <property type="match status" value="1"/>
</dbReference>
<dbReference type="Proteomes" id="UP000380867">
    <property type="component" value="Unassembled WGS sequence"/>
</dbReference>
<feature type="region of interest" description="Disordered" evidence="9">
    <location>
        <begin position="425"/>
        <end position="458"/>
    </location>
</feature>
<dbReference type="EC" id="2.7.11.1" evidence="1"/>
<keyword evidence="14" id="KW-1185">Reference proteome</keyword>
<dbReference type="Pfam" id="PF00069">
    <property type="entry name" value="Pkinase"/>
    <property type="match status" value="1"/>
</dbReference>
<evidence type="ECO:0000256" key="2">
    <source>
        <dbReference type="ARBA" id="ARBA00022527"/>
    </source>
</evidence>
<dbReference type="InterPro" id="IPR005543">
    <property type="entry name" value="PASTA_dom"/>
</dbReference>
<evidence type="ECO:0000256" key="8">
    <source>
        <dbReference type="ARBA" id="ARBA00048679"/>
    </source>
</evidence>
<dbReference type="SMART" id="SM00740">
    <property type="entry name" value="PASTA"/>
    <property type="match status" value="4"/>
</dbReference>
<dbReference type="InterPro" id="IPR011009">
    <property type="entry name" value="Kinase-like_dom_sf"/>
</dbReference>
<evidence type="ECO:0000259" key="12">
    <source>
        <dbReference type="PROSITE" id="PS51178"/>
    </source>
</evidence>
<feature type="region of interest" description="Disordered" evidence="9">
    <location>
        <begin position="1"/>
        <end position="46"/>
    </location>
</feature>
<dbReference type="InterPro" id="IPR008271">
    <property type="entry name" value="Ser/Thr_kinase_AS"/>
</dbReference>
<dbReference type="Gene3D" id="3.30.10.20">
    <property type="match status" value="4"/>
</dbReference>
<comment type="catalytic activity">
    <reaction evidence="8">
        <text>L-seryl-[protein] + ATP = O-phospho-L-seryl-[protein] + ADP + H(+)</text>
        <dbReference type="Rhea" id="RHEA:17989"/>
        <dbReference type="Rhea" id="RHEA-COMP:9863"/>
        <dbReference type="Rhea" id="RHEA-COMP:11604"/>
        <dbReference type="ChEBI" id="CHEBI:15378"/>
        <dbReference type="ChEBI" id="CHEBI:29999"/>
        <dbReference type="ChEBI" id="CHEBI:30616"/>
        <dbReference type="ChEBI" id="CHEBI:83421"/>
        <dbReference type="ChEBI" id="CHEBI:456216"/>
        <dbReference type="EC" id="2.7.11.1"/>
    </reaction>
</comment>
<keyword evidence="4" id="KW-0547">Nucleotide-binding</keyword>
<accession>A0A5M4FI64</accession>
<sequence>MMASPTTARTRSPHVDRRMAPIVPHQRRGERHDKTVTRPPSRSWCGRVSRISGRVRGDPAMSREGGVTVTGDEALVGRVLNDRYLIGNRIARGGMASVFRAVDRRLDREVAIKVMHHGLGDDQQFTDRFVREAKSAAQLNHRNVVSVFDQGRDGDVTYLVMEYVPGHTLRDLMRDEAPMPPYRALELLEQVLVALSAAHAAKIIHRDVKPENVLITPDGDVKVADFGLARAVSAATTATGGTLIGTVSYLAPEIVTNDGADARSDVYACGAMLYEMLTGIKPHAGESPIQVAYKHVHEDIGAPSAIRPDIPPYVDALVARATVRDRDQRSTDARVMLQQVRSVQRALDAGLADDPDLVADLLPGVRHVDPDEAPTVSVRAPAPLASRSFASDSEATESVDVNEATVQWSAGLAPLTPVDPITRAGLDAPPELPEAADRPAGLHPPMSPEDYKKARGGEQTSHRGRNLLILAVLAALLVFVVSYWFSVGRYDQTPVLEGSATALAKQTAEKDGFKFKVVKEAFSETAPAGTVIDTNPEPNAKILPGKTIEAVVSLGKERFQIPTNIKGMTLAAATAALEDLHLKVGETTQVFDEKVREGRVVKPTNHTYKDQLKRGQTVDLAISKGPRPITVVDYRGKPFTEAKAALEKLGFDVKATEVFSDDVAKGIVVTQDPFEGTKFKNDNIQLTVSKGPELVTVPDLVGHSRKYAAKVLGEAGLKMTAFGAGNFTVKAQTPRAGSERPKGSTVTIVGF</sequence>
<dbReference type="Gene3D" id="3.30.200.20">
    <property type="entry name" value="Phosphorylase Kinase, domain 1"/>
    <property type="match status" value="1"/>
</dbReference>
<dbReference type="SUPFAM" id="SSF56112">
    <property type="entry name" value="Protein kinase-like (PK-like)"/>
    <property type="match status" value="1"/>
</dbReference>
<dbReference type="InterPro" id="IPR000719">
    <property type="entry name" value="Prot_kinase_dom"/>
</dbReference>
<organism evidence="13 14">
    <name type="scientific">Aeromicrobium ginsengisoli</name>
    <dbReference type="NCBI Taxonomy" id="363867"/>
    <lineage>
        <taxon>Bacteria</taxon>
        <taxon>Bacillati</taxon>
        <taxon>Actinomycetota</taxon>
        <taxon>Actinomycetes</taxon>
        <taxon>Propionibacteriales</taxon>
        <taxon>Nocardioidaceae</taxon>
        <taxon>Aeromicrobium</taxon>
    </lineage>
</organism>
<dbReference type="Gene3D" id="1.10.510.10">
    <property type="entry name" value="Transferase(Phosphotransferase) domain 1"/>
    <property type="match status" value="1"/>
</dbReference>
<keyword evidence="6" id="KW-0067">ATP-binding</keyword>
<feature type="domain" description="PASTA" evidence="12">
    <location>
        <begin position="555"/>
        <end position="624"/>
    </location>
</feature>
<dbReference type="GO" id="GO:0004674">
    <property type="term" value="F:protein serine/threonine kinase activity"/>
    <property type="evidence" value="ECO:0007669"/>
    <property type="project" value="UniProtKB-KW"/>
</dbReference>
<feature type="domain" description="PASTA" evidence="12">
    <location>
        <begin position="491"/>
        <end position="554"/>
    </location>
</feature>
<evidence type="ECO:0000256" key="5">
    <source>
        <dbReference type="ARBA" id="ARBA00022777"/>
    </source>
</evidence>
<dbReference type="PANTHER" id="PTHR43289">
    <property type="entry name" value="MITOGEN-ACTIVATED PROTEIN KINASE KINASE KINASE 20-RELATED"/>
    <property type="match status" value="1"/>
</dbReference>
<evidence type="ECO:0000256" key="1">
    <source>
        <dbReference type="ARBA" id="ARBA00012513"/>
    </source>
</evidence>
<evidence type="ECO:0000256" key="3">
    <source>
        <dbReference type="ARBA" id="ARBA00022679"/>
    </source>
</evidence>
<feature type="compositionally biased region" description="Polar residues" evidence="9">
    <location>
        <begin position="1"/>
        <end position="10"/>
    </location>
</feature>
<dbReference type="FunFam" id="1.10.510.10:FF:000021">
    <property type="entry name" value="Serine/threonine protein kinase"/>
    <property type="match status" value="1"/>
</dbReference>
<comment type="catalytic activity">
    <reaction evidence="7">
        <text>L-threonyl-[protein] + ATP = O-phospho-L-threonyl-[protein] + ADP + H(+)</text>
        <dbReference type="Rhea" id="RHEA:46608"/>
        <dbReference type="Rhea" id="RHEA-COMP:11060"/>
        <dbReference type="Rhea" id="RHEA-COMP:11605"/>
        <dbReference type="ChEBI" id="CHEBI:15378"/>
        <dbReference type="ChEBI" id="CHEBI:30013"/>
        <dbReference type="ChEBI" id="CHEBI:30616"/>
        <dbReference type="ChEBI" id="CHEBI:61977"/>
        <dbReference type="ChEBI" id="CHEBI:456216"/>
        <dbReference type="EC" id="2.7.11.1"/>
    </reaction>
</comment>
<evidence type="ECO:0000259" key="11">
    <source>
        <dbReference type="PROSITE" id="PS50011"/>
    </source>
</evidence>
<dbReference type="OrthoDB" id="9769043at2"/>
<feature type="transmembrane region" description="Helical" evidence="10">
    <location>
        <begin position="467"/>
        <end position="485"/>
    </location>
</feature>
<feature type="domain" description="PASTA" evidence="12">
    <location>
        <begin position="691"/>
        <end position="751"/>
    </location>
</feature>
<feature type="domain" description="Protein kinase" evidence="11">
    <location>
        <begin position="84"/>
        <end position="347"/>
    </location>
</feature>
<dbReference type="GO" id="GO:0005524">
    <property type="term" value="F:ATP binding"/>
    <property type="evidence" value="ECO:0007669"/>
    <property type="project" value="UniProtKB-KW"/>
</dbReference>
<name>A0A5M4FI64_9ACTN</name>
<dbReference type="CDD" id="cd06577">
    <property type="entry name" value="PASTA_pknB"/>
    <property type="match status" value="2"/>
</dbReference>
<keyword evidence="10" id="KW-0812">Transmembrane</keyword>
<keyword evidence="10" id="KW-0472">Membrane</keyword>
<evidence type="ECO:0000313" key="14">
    <source>
        <dbReference type="Proteomes" id="UP000380867"/>
    </source>
</evidence>
<keyword evidence="2" id="KW-0723">Serine/threonine-protein kinase</keyword>
<dbReference type="GO" id="GO:0045717">
    <property type="term" value="P:negative regulation of fatty acid biosynthetic process"/>
    <property type="evidence" value="ECO:0007669"/>
    <property type="project" value="UniProtKB-ARBA"/>
</dbReference>
<dbReference type="PANTHER" id="PTHR43289:SF34">
    <property type="entry name" value="SERINE_THREONINE-PROTEIN KINASE YBDM-RELATED"/>
    <property type="match status" value="1"/>
</dbReference>
<evidence type="ECO:0000256" key="4">
    <source>
        <dbReference type="ARBA" id="ARBA00022741"/>
    </source>
</evidence>
<dbReference type="EMBL" id="SDPQ02000001">
    <property type="protein sequence ID" value="KAA1399751.1"/>
    <property type="molecule type" value="Genomic_DNA"/>
</dbReference>
<evidence type="ECO:0000256" key="9">
    <source>
        <dbReference type="SAM" id="MobiDB-lite"/>
    </source>
</evidence>
<comment type="caution">
    <text evidence="13">The sequence shown here is derived from an EMBL/GenBank/DDBJ whole genome shotgun (WGS) entry which is preliminary data.</text>
</comment>
<keyword evidence="10" id="KW-1133">Transmembrane helix</keyword>
<evidence type="ECO:0000313" key="13">
    <source>
        <dbReference type="EMBL" id="KAA1399751.1"/>
    </source>
</evidence>
<dbReference type="SUPFAM" id="SSF54184">
    <property type="entry name" value="Penicillin-binding protein 2x (pbp-2x), c-terminal domain"/>
    <property type="match status" value="1"/>
</dbReference>
<dbReference type="SMART" id="SM00220">
    <property type="entry name" value="S_TKc"/>
    <property type="match status" value="1"/>
</dbReference>
<gene>
    <name evidence="13" type="primary">pknB</name>
    <name evidence="13" type="ORF">ESP70_003040</name>
</gene>
<dbReference type="NCBIfam" id="NF033483">
    <property type="entry name" value="PknB_PASTA_kin"/>
    <property type="match status" value="1"/>
</dbReference>
<dbReference type="CDD" id="cd14014">
    <property type="entry name" value="STKc_PknB_like"/>
    <property type="match status" value="1"/>
</dbReference>
<protein>
    <recommendedName>
        <fullName evidence="1">non-specific serine/threonine protein kinase</fullName>
        <ecNumber evidence="1">2.7.11.1</ecNumber>
    </recommendedName>
</protein>
<evidence type="ECO:0000256" key="10">
    <source>
        <dbReference type="SAM" id="Phobius"/>
    </source>
</evidence>
<dbReference type="PROSITE" id="PS51178">
    <property type="entry name" value="PASTA"/>
    <property type="match status" value="4"/>
</dbReference>
<feature type="domain" description="PASTA" evidence="12">
    <location>
        <begin position="625"/>
        <end position="690"/>
    </location>
</feature>
<dbReference type="Pfam" id="PF03793">
    <property type="entry name" value="PASTA"/>
    <property type="match status" value="4"/>
</dbReference>
<proteinExistence type="predicted"/>
<evidence type="ECO:0000256" key="7">
    <source>
        <dbReference type="ARBA" id="ARBA00047899"/>
    </source>
</evidence>
<evidence type="ECO:0000256" key="6">
    <source>
        <dbReference type="ARBA" id="ARBA00022840"/>
    </source>
</evidence>